<keyword evidence="5" id="KW-0677">Repeat</keyword>
<accession>A0AAV5GHH0</accession>
<keyword evidence="6 8" id="KW-0810">Translation regulation</keyword>
<dbReference type="GO" id="GO:0003729">
    <property type="term" value="F:mRNA binding"/>
    <property type="evidence" value="ECO:0007669"/>
    <property type="project" value="TreeGrafter"/>
</dbReference>
<comment type="similarity">
    <text evidence="1 8">Belongs to the WD repeat EIF2A family.</text>
</comment>
<dbReference type="PANTHER" id="PTHR13227">
    <property type="entry name" value="EUKARYOTIC TRANSLATION INITIATION FACTOR 2A"/>
    <property type="match status" value="1"/>
</dbReference>
<dbReference type="GO" id="GO:0022627">
    <property type="term" value="C:cytosolic small ribosomal subunit"/>
    <property type="evidence" value="ECO:0007669"/>
    <property type="project" value="TreeGrafter"/>
</dbReference>
<dbReference type="PIRSF" id="PIRSF017222">
    <property type="entry name" value="eIF2A"/>
    <property type="match status" value="1"/>
</dbReference>
<evidence type="ECO:0000256" key="8">
    <source>
        <dbReference type="PIRNR" id="PIRNR017222"/>
    </source>
</evidence>
<proteinExistence type="inferred from homology"/>
<evidence type="ECO:0000256" key="4">
    <source>
        <dbReference type="ARBA" id="ARBA00022574"/>
    </source>
</evidence>
<dbReference type="SUPFAM" id="SSF82171">
    <property type="entry name" value="DPP6 N-terminal domain-like"/>
    <property type="match status" value="1"/>
</dbReference>
<dbReference type="Proteomes" id="UP001342314">
    <property type="component" value="Unassembled WGS sequence"/>
</dbReference>
<evidence type="ECO:0000256" key="1">
    <source>
        <dbReference type="ARBA" id="ARBA00009573"/>
    </source>
</evidence>
<dbReference type="InterPro" id="IPR007110">
    <property type="entry name" value="Ig-like_dom"/>
</dbReference>
<reference evidence="11 12" key="1">
    <citation type="submission" date="2021-12" db="EMBL/GenBank/DDBJ databases">
        <title>High titer production of polyol ester of fatty acids by Rhodotorula paludigena BS15 towards product separation-free biomass refinery.</title>
        <authorList>
            <person name="Mano J."/>
            <person name="Ono H."/>
            <person name="Tanaka T."/>
            <person name="Naito K."/>
            <person name="Sushida H."/>
            <person name="Ike M."/>
            <person name="Tokuyasu K."/>
            <person name="Kitaoka M."/>
        </authorList>
    </citation>
    <scope>NUCLEOTIDE SEQUENCE [LARGE SCALE GENOMIC DNA]</scope>
    <source>
        <strain evidence="11 12">BS15</strain>
    </source>
</reference>
<dbReference type="EMBL" id="BQKY01000010">
    <property type="protein sequence ID" value="GJN92075.1"/>
    <property type="molecule type" value="Genomic_DNA"/>
</dbReference>
<dbReference type="PROSITE" id="PS50835">
    <property type="entry name" value="IG_LIKE"/>
    <property type="match status" value="1"/>
</dbReference>
<keyword evidence="12" id="KW-1185">Reference proteome</keyword>
<feature type="region of interest" description="Disordered" evidence="9">
    <location>
        <begin position="448"/>
        <end position="596"/>
    </location>
</feature>
<evidence type="ECO:0000256" key="2">
    <source>
        <dbReference type="ARBA" id="ARBA00013819"/>
    </source>
</evidence>
<dbReference type="PANTHER" id="PTHR13227:SF0">
    <property type="entry name" value="EUKARYOTIC TRANSLATION INITIATION FACTOR 2A"/>
    <property type="match status" value="1"/>
</dbReference>
<keyword evidence="3 8" id="KW-0396">Initiation factor</keyword>
<gene>
    <name evidence="11" type="ORF">Rhopal_005103-T1</name>
</gene>
<dbReference type="GO" id="GO:0000049">
    <property type="term" value="F:tRNA binding"/>
    <property type="evidence" value="ECO:0007669"/>
    <property type="project" value="UniProtKB-UniRule"/>
</dbReference>
<dbReference type="FunFam" id="2.130.10.10:FF:000599">
    <property type="entry name" value="Eukaryotic translation initiation factor 2A"/>
    <property type="match status" value="1"/>
</dbReference>
<feature type="compositionally biased region" description="Low complexity" evidence="9">
    <location>
        <begin position="479"/>
        <end position="499"/>
    </location>
</feature>
<dbReference type="InterPro" id="IPR015943">
    <property type="entry name" value="WD40/YVTN_repeat-like_dom_sf"/>
</dbReference>
<feature type="compositionally biased region" description="Low complexity" evidence="9">
    <location>
        <begin position="555"/>
        <end position="572"/>
    </location>
</feature>
<name>A0AAV5GHH0_9BASI</name>
<evidence type="ECO:0000313" key="11">
    <source>
        <dbReference type="EMBL" id="GJN92075.1"/>
    </source>
</evidence>
<evidence type="ECO:0000259" key="10">
    <source>
        <dbReference type="PROSITE" id="PS50835"/>
    </source>
</evidence>
<dbReference type="InterPro" id="IPR013979">
    <property type="entry name" value="TIF_beta_prop-like"/>
</dbReference>
<evidence type="ECO:0000256" key="7">
    <source>
        <dbReference type="ARBA" id="ARBA00022917"/>
    </source>
</evidence>
<keyword evidence="7 8" id="KW-0648">Protein biosynthesis</keyword>
<dbReference type="GO" id="GO:0043022">
    <property type="term" value="F:ribosome binding"/>
    <property type="evidence" value="ECO:0007669"/>
    <property type="project" value="UniProtKB-UniRule"/>
</dbReference>
<comment type="caution">
    <text evidence="11">The sequence shown here is derived from an EMBL/GenBank/DDBJ whole genome shotgun (WGS) entry which is preliminary data.</text>
</comment>
<dbReference type="GO" id="GO:0006417">
    <property type="term" value="P:regulation of translation"/>
    <property type="evidence" value="ECO:0007669"/>
    <property type="project" value="UniProtKB-KW"/>
</dbReference>
<evidence type="ECO:0000256" key="9">
    <source>
        <dbReference type="SAM" id="MobiDB-lite"/>
    </source>
</evidence>
<dbReference type="AlphaFoldDB" id="A0AAV5GHH0"/>
<protein>
    <recommendedName>
        <fullName evidence="2 8">Eukaryotic translation initiation factor 2A</fullName>
        <shortName evidence="8">eIF-2A</shortName>
    </recommendedName>
</protein>
<evidence type="ECO:0000256" key="5">
    <source>
        <dbReference type="ARBA" id="ARBA00022737"/>
    </source>
</evidence>
<dbReference type="Pfam" id="PF08662">
    <property type="entry name" value="eIF2A"/>
    <property type="match status" value="1"/>
</dbReference>
<feature type="domain" description="Ig-like" evidence="10">
    <location>
        <begin position="191"/>
        <end position="276"/>
    </location>
</feature>
<dbReference type="Gene3D" id="2.130.10.10">
    <property type="entry name" value="YVTN repeat-like/Quinoprotein amine dehydrogenase"/>
    <property type="match status" value="2"/>
</dbReference>
<comment type="function">
    <text evidence="8">Functions in the early steps of protein synthesis of a small number of specific mRNAs. Acts by directing the binding of methionyl-tRNAi to 40S ribosomal subunits. In contrast to the eIF-2 complex, it binds methionyl-tRNAi to 40S subunits in a codon-dependent manner, whereas the eIF-2 complex binds methionyl-tRNAi to 40S subunits in a GTP-dependent manner.</text>
</comment>
<evidence type="ECO:0000313" key="12">
    <source>
        <dbReference type="Proteomes" id="UP001342314"/>
    </source>
</evidence>
<organism evidence="11 12">
    <name type="scientific">Rhodotorula paludigena</name>
    <dbReference type="NCBI Taxonomy" id="86838"/>
    <lineage>
        <taxon>Eukaryota</taxon>
        <taxon>Fungi</taxon>
        <taxon>Dikarya</taxon>
        <taxon>Basidiomycota</taxon>
        <taxon>Pucciniomycotina</taxon>
        <taxon>Microbotryomycetes</taxon>
        <taxon>Sporidiobolales</taxon>
        <taxon>Sporidiobolaceae</taxon>
        <taxon>Rhodotorula</taxon>
    </lineage>
</organism>
<dbReference type="InterPro" id="IPR011387">
    <property type="entry name" value="TIF2A"/>
</dbReference>
<keyword evidence="4" id="KW-0853">WD repeat</keyword>
<evidence type="ECO:0000256" key="3">
    <source>
        <dbReference type="ARBA" id="ARBA00022540"/>
    </source>
</evidence>
<dbReference type="GO" id="GO:0003743">
    <property type="term" value="F:translation initiation factor activity"/>
    <property type="evidence" value="ECO:0007669"/>
    <property type="project" value="UniProtKB-UniRule"/>
</dbReference>
<feature type="compositionally biased region" description="Low complexity" evidence="9">
    <location>
        <begin position="580"/>
        <end position="589"/>
    </location>
</feature>
<evidence type="ECO:0000256" key="6">
    <source>
        <dbReference type="ARBA" id="ARBA00022845"/>
    </source>
</evidence>
<sequence>MAAPPVQYAIRSLKQLGLVTGPPSWTPVASFQKPENAVKVYRYSDDGRFFASVSNTSIQVLDAATAEVVREIEAKGVLDIAFSPKGSQIQSWERQVKPAEGEPPHRNLRVWDVATGAEVAGFSQKAFEGWFVSTSAPTDATLQYTADESKAVRCVTNEVHVYNPADWSAGIVDKVRVEGVTSVTVSPGQNPNISIFVAERKGAPATVKIHSLSTLALPSCSKTFYKADKIQMKWNKSGTNLLFLTQTDVDKTGKSYYGETNLYLMNSAGQFDCRVTLDKEGGIHDFAWSPNDREFAVTYGYMPAKTVIFDARVKVISDFGLNPRNFISYNPQGRLLCVAGFGNLAGQIDIYDRQTLKKAATFEAPNTVHCEWSADGRYLMCATLSPRLRVDNGVKIYHFTGGLMHVELIEELYQASWRPANPAWYPMSGPLEGAPASSISVSSAVTSAPKPAAPAGAYRPPHARGTLTPNVYKREDEGGAAYSGSNGANLFPHSQSANGSGAGGFGQRGARKVPGAAPVPGAGGAQGGEDPLANRRKKKGGNKQKGGNKDGGGSASDSAPGSGAATPAAAAAPPAPEPAPAAAAAPEATLSPEDKKRRAIVKKLTAIEQLKVKKAAGEKLELTQHKKLDSEAELRRELEALNVAK</sequence>